<dbReference type="SMR" id="A0ABC7ZIU8"/>
<dbReference type="KEGG" id="mgx:CM1_01025"/>
<dbReference type="NCBIfam" id="TIGR00059">
    <property type="entry name" value="L17"/>
    <property type="match status" value="1"/>
</dbReference>
<evidence type="ECO:0000256" key="3">
    <source>
        <dbReference type="ARBA" id="ARBA00023274"/>
    </source>
</evidence>
<dbReference type="GeneID" id="99647009"/>
<protein>
    <recommendedName>
        <fullName evidence="4">Large ribosomal subunit protein bL17</fullName>
    </recommendedName>
</protein>
<dbReference type="PANTHER" id="PTHR14413:SF16">
    <property type="entry name" value="LARGE RIBOSOMAL SUBUNIT PROTEIN BL17M"/>
    <property type="match status" value="1"/>
</dbReference>
<evidence type="ECO:0000256" key="5">
    <source>
        <dbReference type="RuleBase" id="RU000660"/>
    </source>
</evidence>
<dbReference type="PANTHER" id="PTHR14413">
    <property type="entry name" value="RIBOSOMAL PROTEIN L17"/>
    <property type="match status" value="1"/>
</dbReference>
<dbReference type="GO" id="GO:0006412">
    <property type="term" value="P:translation"/>
    <property type="evidence" value="ECO:0007669"/>
    <property type="project" value="UniProtKB-UniRule"/>
</dbReference>
<proteinExistence type="inferred from homology"/>
<dbReference type="Gene3D" id="3.90.1030.10">
    <property type="entry name" value="Ribosomal protein L17"/>
    <property type="match status" value="1"/>
</dbReference>
<dbReference type="HAMAP" id="MF_01368">
    <property type="entry name" value="Ribosomal_bL17"/>
    <property type="match status" value="1"/>
</dbReference>
<gene>
    <name evidence="4 6" type="primary">rplQ</name>
    <name evidence="6" type="ORF">CM1_01025</name>
</gene>
<evidence type="ECO:0000256" key="1">
    <source>
        <dbReference type="ARBA" id="ARBA00008777"/>
    </source>
</evidence>
<reference evidence="6 7" key="1">
    <citation type="journal article" date="2012" name="J. Bacteriol.">
        <title>Draft Genome Sequences of Four Axenic Mycoplasma genitalium Strains Isolated from Denmark, Japan, and Australia.</title>
        <authorList>
            <person name="McGowin C.L."/>
            <person name="Ma L."/>
            <person name="Jensen J.S."/>
            <person name="Mancuso M.M."/>
            <person name="Hamasuna R."/>
            <person name="Adegboye D."/>
            <person name="Martin D.H."/>
        </authorList>
    </citation>
    <scope>NUCLEOTIDE SEQUENCE [LARGE SCALE GENOMIC DNA]</scope>
    <source>
        <strain evidence="6 7">M6320</strain>
    </source>
</reference>
<dbReference type="RefSeq" id="WP_010869362.1">
    <property type="nucleotide sequence ID" value="NC_018497.1"/>
</dbReference>
<accession>A0ABC7ZIU8</accession>
<evidence type="ECO:0000313" key="7">
    <source>
        <dbReference type="Proteomes" id="UP000005254"/>
    </source>
</evidence>
<dbReference type="InterPro" id="IPR000456">
    <property type="entry name" value="Ribosomal_bL17"/>
</dbReference>
<dbReference type="Proteomes" id="UP000005254">
    <property type="component" value="Chromosome"/>
</dbReference>
<sequence length="123" mass="14107">MSYINKEGKTTAWRVMTVRQQVSAVLSYGKIQTTLKKAKNTQKRLEKIITIAKVDNFNNRRAVKKWLLNTNSLDVDQLTNHLFKKVAPRFLKRNGGYSRVLKLGVRRGDSTEMAILQLIDATN</sequence>
<organism evidence="6 7">
    <name type="scientific">Mycoplasmoides genitalium M6320</name>
    <dbReference type="NCBI Taxonomy" id="662945"/>
    <lineage>
        <taxon>Bacteria</taxon>
        <taxon>Bacillati</taxon>
        <taxon>Mycoplasmatota</taxon>
        <taxon>Mycoplasmoidales</taxon>
        <taxon>Mycoplasmoidaceae</taxon>
        <taxon>Mycoplasmoides</taxon>
    </lineage>
</organism>
<evidence type="ECO:0000256" key="2">
    <source>
        <dbReference type="ARBA" id="ARBA00022980"/>
    </source>
</evidence>
<keyword evidence="2 4" id="KW-0689">Ribosomal protein</keyword>
<dbReference type="SUPFAM" id="SSF64263">
    <property type="entry name" value="Prokaryotic ribosomal protein L17"/>
    <property type="match status" value="1"/>
</dbReference>
<dbReference type="InterPro" id="IPR047859">
    <property type="entry name" value="Ribosomal_bL17_CS"/>
</dbReference>
<dbReference type="AlphaFoldDB" id="A0ABC7ZIU8"/>
<evidence type="ECO:0000313" key="6">
    <source>
        <dbReference type="EMBL" id="AFQ03991.1"/>
    </source>
</evidence>
<dbReference type="InterPro" id="IPR036373">
    <property type="entry name" value="Ribosomal_bL17_sf"/>
</dbReference>
<evidence type="ECO:0000256" key="4">
    <source>
        <dbReference type="HAMAP-Rule" id="MF_01368"/>
    </source>
</evidence>
<comment type="subunit">
    <text evidence="4">Part of the 50S ribosomal subunit. Contacts protein L32.</text>
</comment>
<comment type="similarity">
    <text evidence="1 4 5">Belongs to the bacterial ribosomal protein bL17 family.</text>
</comment>
<dbReference type="Pfam" id="PF01196">
    <property type="entry name" value="Ribosomal_L17"/>
    <property type="match status" value="1"/>
</dbReference>
<dbReference type="EMBL" id="CP003772">
    <property type="protein sequence ID" value="AFQ03991.1"/>
    <property type="molecule type" value="Genomic_DNA"/>
</dbReference>
<dbReference type="PROSITE" id="PS01167">
    <property type="entry name" value="RIBOSOMAL_L17"/>
    <property type="match status" value="1"/>
</dbReference>
<dbReference type="GO" id="GO:1990904">
    <property type="term" value="C:ribonucleoprotein complex"/>
    <property type="evidence" value="ECO:0007669"/>
    <property type="project" value="UniProtKB-KW"/>
</dbReference>
<dbReference type="GO" id="GO:0005840">
    <property type="term" value="C:ribosome"/>
    <property type="evidence" value="ECO:0007669"/>
    <property type="project" value="UniProtKB-KW"/>
</dbReference>
<keyword evidence="3 4" id="KW-0687">Ribonucleoprotein</keyword>
<name>A0ABC7ZIU8_MYCGT</name>